<dbReference type="InterPro" id="IPR043693">
    <property type="entry name" value="UbiV"/>
</dbReference>
<proteinExistence type="inferred from homology"/>
<gene>
    <name evidence="1" type="ORF">MNBD_GAMMA23-1330</name>
</gene>
<name>A0A3B0ZTJ4_9ZZZZ</name>
<reference evidence="1" key="1">
    <citation type="submission" date="2018-06" db="EMBL/GenBank/DDBJ databases">
        <authorList>
            <person name="Zhirakovskaya E."/>
        </authorList>
    </citation>
    <scope>NUCLEOTIDE SEQUENCE</scope>
</reference>
<dbReference type="EMBL" id="UOFT01000054">
    <property type="protein sequence ID" value="VAW96798.1"/>
    <property type="molecule type" value="Genomic_DNA"/>
</dbReference>
<dbReference type="AlphaFoldDB" id="A0A3B0ZTJ4"/>
<dbReference type="GO" id="GO:0006744">
    <property type="term" value="P:ubiquinone biosynthetic process"/>
    <property type="evidence" value="ECO:0007669"/>
    <property type="project" value="InterPro"/>
</dbReference>
<dbReference type="NCBIfam" id="NF011991">
    <property type="entry name" value="PRK15447.1"/>
    <property type="match status" value="1"/>
</dbReference>
<protein>
    <submittedName>
        <fullName evidence="1">Uncharacterized peptidase U32 family member YhbV</fullName>
    </submittedName>
</protein>
<evidence type="ECO:0000313" key="1">
    <source>
        <dbReference type="EMBL" id="VAW96798.1"/>
    </source>
</evidence>
<dbReference type="InterPro" id="IPR051454">
    <property type="entry name" value="RNA/ubiquinone_mod_enzymes"/>
</dbReference>
<dbReference type="Pfam" id="PF01136">
    <property type="entry name" value="Peptidase_U32"/>
    <property type="match status" value="1"/>
</dbReference>
<organism evidence="1">
    <name type="scientific">hydrothermal vent metagenome</name>
    <dbReference type="NCBI Taxonomy" id="652676"/>
    <lineage>
        <taxon>unclassified sequences</taxon>
        <taxon>metagenomes</taxon>
        <taxon>ecological metagenomes</taxon>
    </lineage>
</organism>
<accession>A0A3B0ZTJ4</accession>
<dbReference type="HAMAP" id="MF_02233">
    <property type="entry name" value="UbiV"/>
    <property type="match status" value="1"/>
</dbReference>
<dbReference type="PANTHER" id="PTHR30217">
    <property type="entry name" value="PEPTIDASE U32 FAMILY"/>
    <property type="match status" value="1"/>
</dbReference>
<sequence>MRISLGPIQYFWPAEKVYDFYQQAKTWPVDIVYLGENVCAKRREIKLEDWLRIANELTAAGKHVVLSTMVLLEADSELSRLKRICNNPSYPVEANDLSAVYLLKEVREFVAGPHINMYNNETIKLLSHLGAYRWVMPMELSAQTLQGLLENKPENIETEVFAYGHIPLSFSARCFTARNHNLPKDQCNFLCKQDDQGVALYTQENHKLFNINGIQLQSGIPCNLINAIEKMHSLKVDVVRLSPQINNMENVVNMFRKAIDKTITQNEIDLWLTEDSNNSEWCNGYWYGKPGMNWQKEA</sequence>
<dbReference type="InterPro" id="IPR001539">
    <property type="entry name" value="Peptidase_U32"/>
</dbReference>
<dbReference type="PANTHER" id="PTHR30217:SF11">
    <property type="entry name" value="UBIQUINONE BIOSYNTHESIS PROTEIN UBIV"/>
    <property type="match status" value="1"/>
</dbReference>